<feature type="compositionally biased region" description="Basic and acidic residues" evidence="1">
    <location>
        <begin position="77"/>
        <end position="87"/>
    </location>
</feature>
<sequence>MMYDAFCPISFCIEDRLQSDSFCSLCPSYCITLKANCRDRHLQFANQIVDRRSKLGEMDQTAVAEENPSSSDCSSQCHERKVGTVTI</sequence>
<accession>A0A1J3JVV3</accession>
<protein>
    <submittedName>
        <fullName evidence="2">Uncharacterized protein</fullName>
    </submittedName>
</protein>
<dbReference type="EMBL" id="GEVM01009444">
    <property type="protein sequence ID" value="JAU96494.1"/>
    <property type="molecule type" value="Transcribed_RNA"/>
</dbReference>
<gene>
    <name evidence="2" type="ORF">MP_TR7937_c19_g1_i1_g.25126</name>
</gene>
<feature type="compositionally biased region" description="Polar residues" evidence="1">
    <location>
        <begin position="67"/>
        <end position="76"/>
    </location>
</feature>
<organism evidence="2">
    <name type="scientific">Noccaea caerulescens</name>
    <name type="common">Alpine penny-cress</name>
    <name type="synonym">Thlaspi caerulescens</name>
    <dbReference type="NCBI Taxonomy" id="107243"/>
    <lineage>
        <taxon>Eukaryota</taxon>
        <taxon>Viridiplantae</taxon>
        <taxon>Streptophyta</taxon>
        <taxon>Embryophyta</taxon>
        <taxon>Tracheophyta</taxon>
        <taxon>Spermatophyta</taxon>
        <taxon>Magnoliopsida</taxon>
        <taxon>eudicotyledons</taxon>
        <taxon>Gunneridae</taxon>
        <taxon>Pentapetalae</taxon>
        <taxon>rosids</taxon>
        <taxon>malvids</taxon>
        <taxon>Brassicales</taxon>
        <taxon>Brassicaceae</taxon>
        <taxon>Coluteocarpeae</taxon>
        <taxon>Noccaea</taxon>
    </lineage>
</organism>
<reference evidence="2" key="1">
    <citation type="submission" date="2016-07" db="EMBL/GenBank/DDBJ databases">
        <title>De novo transcriptome assembly of four accessions of the metal hyperaccumulator plant Noccaea caerulescens.</title>
        <authorList>
            <person name="Blande D."/>
            <person name="Halimaa P."/>
            <person name="Tervahauta A.I."/>
            <person name="Aarts M.G."/>
            <person name="Karenlampi S.O."/>
        </authorList>
    </citation>
    <scope>NUCLEOTIDE SEQUENCE</scope>
</reference>
<proteinExistence type="predicted"/>
<name>A0A1J3JVV3_NOCCA</name>
<evidence type="ECO:0000256" key="1">
    <source>
        <dbReference type="SAM" id="MobiDB-lite"/>
    </source>
</evidence>
<evidence type="ECO:0000313" key="2">
    <source>
        <dbReference type="EMBL" id="JAU96494.1"/>
    </source>
</evidence>
<dbReference type="AlphaFoldDB" id="A0A1J3JVV3"/>
<feature type="region of interest" description="Disordered" evidence="1">
    <location>
        <begin position="61"/>
        <end position="87"/>
    </location>
</feature>